<dbReference type="Pfam" id="PF12460">
    <property type="entry name" value="MMS19_C"/>
    <property type="match status" value="1"/>
</dbReference>
<dbReference type="Gene3D" id="1.25.10.10">
    <property type="entry name" value="Leucine-rich Repeat Variant"/>
    <property type="match status" value="3"/>
</dbReference>
<dbReference type="GO" id="GO:0006281">
    <property type="term" value="P:DNA repair"/>
    <property type="evidence" value="ECO:0007669"/>
    <property type="project" value="UniProtKB-UniRule"/>
</dbReference>
<dbReference type="SUPFAM" id="SSF48371">
    <property type="entry name" value="ARM repeat"/>
    <property type="match status" value="2"/>
</dbReference>
<evidence type="ECO:0000313" key="9">
    <source>
        <dbReference type="Proteomes" id="UP000182444"/>
    </source>
</evidence>
<evidence type="ECO:0000256" key="3">
    <source>
        <dbReference type="ARBA" id="ARBA00022737"/>
    </source>
</evidence>
<comment type="subcellular location">
    <subcellularLocation>
        <location evidence="1 5">Nucleus</location>
    </subcellularLocation>
</comment>
<dbReference type="GO" id="GO:0051604">
    <property type="term" value="P:protein maturation"/>
    <property type="evidence" value="ECO:0007669"/>
    <property type="project" value="UniProtKB-UniRule"/>
</dbReference>
<protein>
    <recommendedName>
        <fullName evidence="5">MMS19 nucleotide excision repair protein</fullName>
    </recommendedName>
</protein>
<dbReference type="VEuPathDB" id="FungiDB:YALI1_D20758g"/>
<dbReference type="PANTHER" id="PTHR12891">
    <property type="entry name" value="DNA REPAIR/TRANSCRIPTION PROTEIN MET18/MMS19"/>
    <property type="match status" value="1"/>
</dbReference>
<proteinExistence type="inferred from homology"/>
<evidence type="ECO:0000256" key="1">
    <source>
        <dbReference type="ARBA" id="ARBA00004123"/>
    </source>
</evidence>
<evidence type="ECO:0000313" key="8">
    <source>
        <dbReference type="EMBL" id="AOW04164.1"/>
    </source>
</evidence>
<dbReference type="EMBL" id="CP017556">
    <property type="protein sequence ID" value="AOW04164.1"/>
    <property type="molecule type" value="Genomic_DNA"/>
</dbReference>
<dbReference type="InterPro" id="IPR029240">
    <property type="entry name" value="MMS19_N"/>
</dbReference>
<dbReference type="InterPro" id="IPR024687">
    <property type="entry name" value="MMS19_C"/>
</dbReference>
<dbReference type="Proteomes" id="UP000182444">
    <property type="component" value="Chromosome 1D"/>
</dbReference>
<dbReference type="AlphaFoldDB" id="A0A1D8NEV3"/>
<dbReference type="KEGG" id="yli:2910212"/>
<organism evidence="8 9">
    <name type="scientific">Yarrowia lipolytica</name>
    <name type="common">Candida lipolytica</name>
    <dbReference type="NCBI Taxonomy" id="4952"/>
    <lineage>
        <taxon>Eukaryota</taxon>
        <taxon>Fungi</taxon>
        <taxon>Dikarya</taxon>
        <taxon>Ascomycota</taxon>
        <taxon>Saccharomycotina</taxon>
        <taxon>Dipodascomycetes</taxon>
        <taxon>Dipodascales</taxon>
        <taxon>Dipodascales incertae sedis</taxon>
        <taxon>Yarrowia</taxon>
    </lineage>
</organism>
<dbReference type="InterPro" id="IPR011989">
    <property type="entry name" value="ARM-like"/>
</dbReference>
<dbReference type="InterPro" id="IPR016024">
    <property type="entry name" value="ARM-type_fold"/>
</dbReference>
<keyword evidence="3" id="KW-0677">Repeat</keyword>
<evidence type="ECO:0000259" key="7">
    <source>
        <dbReference type="Pfam" id="PF14500"/>
    </source>
</evidence>
<feature type="domain" description="MMS19 N-terminal" evidence="7">
    <location>
        <begin position="33"/>
        <end position="297"/>
    </location>
</feature>
<comment type="similarity">
    <text evidence="2 5">Belongs to the MET18/MMS19 family.</text>
</comment>
<dbReference type="InterPro" id="IPR039920">
    <property type="entry name" value="MMS19"/>
</dbReference>
<dbReference type="GO" id="GO:0097361">
    <property type="term" value="C:cytosolic [4Fe-4S] assembly targeting complex"/>
    <property type="evidence" value="ECO:0007669"/>
    <property type="project" value="UniProtKB-UniRule"/>
</dbReference>
<evidence type="ECO:0000256" key="2">
    <source>
        <dbReference type="ARBA" id="ARBA00009340"/>
    </source>
</evidence>
<dbReference type="Pfam" id="PF14500">
    <property type="entry name" value="MMS19_N"/>
    <property type="match status" value="1"/>
</dbReference>
<dbReference type="GO" id="GO:0016226">
    <property type="term" value="P:iron-sulfur cluster assembly"/>
    <property type="evidence" value="ECO:0007669"/>
    <property type="project" value="UniProtKB-UniRule"/>
</dbReference>
<dbReference type="RefSeq" id="XP_502913.4">
    <property type="nucleotide sequence ID" value="XM_502913.4"/>
</dbReference>
<evidence type="ECO:0000256" key="5">
    <source>
        <dbReference type="RuleBase" id="RU367072"/>
    </source>
</evidence>
<evidence type="ECO:0000256" key="4">
    <source>
        <dbReference type="ARBA" id="ARBA00023242"/>
    </source>
</evidence>
<accession>A0A1D8NEV3</accession>
<dbReference type="GO" id="GO:0005634">
    <property type="term" value="C:nucleus"/>
    <property type="evidence" value="ECO:0007669"/>
    <property type="project" value="UniProtKB-SubCell"/>
</dbReference>
<dbReference type="VEuPathDB" id="FungiDB:YALI0_D16841g"/>
<keyword evidence="4 5" id="KW-0539">Nucleus</keyword>
<dbReference type="OMA" id="FSFMPEF"/>
<keyword evidence="5" id="KW-0234">DNA repair</keyword>
<gene>
    <name evidence="8" type="ORF">YALI1_D20758g</name>
</gene>
<reference evidence="8 9" key="1">
    <citation type="journal article" date="2016" name="PLoS ONE">
        <title>Sequence Assembly of Yarrowia lipolytica Strain W29/CLIB89 Shows Transposable Element Diversity.</title>
        <authorList>
            <person name="Magnan C."/>
            <person name="Yu J."/>
            <person name="Chang I."/>
            <person name="Jahn E."/>
            <person name="Kanomata Y."/>
            <person name="Wu J."/>
            <person name="Zeller M."/>
            <person name="Oakes M."/>
            <person name="Baldi P."/>
            <person name="Sandmeyer S."/>
        </authorList>
    </citation>
    <scope>NUCLEOTIDE SEQUENCE [LARGE SCALE GENOMIC DNA]</scope>
    <source>
        <strain evidence="9">CLIB89(W29)</strain>
    </source>
</reference>
<dbReference type="GeneID" id="2910212"/>
<keyword evidence="5" id="KW-0227">DNA damage</keyword>
<dbReference type="eggNOG" id="KOG1967">
    <property type="taxonomic scope" value="Eukaryota"/>
</dbReference>
<dbReference type="PANTHER" id="PTHR12891:SF0">
    <property type="entry name" value="MMS19 NUCLEOTIDE EXCISION REPAIR PROTEIN HOMOLOG"/>
    <property type="match status" value="1"/>
</dbReference>
<evidence type="ECO:0000259" key="6">
    <source>
        <dbReference type="Pfam" id="PF12460"/>
    </source>
</evidence>
<sequence length="984" mass="107282">MDALVNQYMAATGNAAGIADLITTDQAKLVDLVQLLGEYLVDESAKTRQTAIQCISDVLKDLPTDKLTKQQLTVICEFLSERLADEPVTGQVLDGMNAVVTMSAISSLSVKKIVDSLVGYYLPSSHVQVVRYKAYVLLRYLTENKSQSLKSTASAQEGFIKCFLTCTNGEKDPRNLLESFAINEWISNNLTVPENDVEPQFDATFCYFPITFRPPKNDPYKITADQLKVALRTALAAGKQYSKLIFPALLEKLTSSSLSVKGDTLDTIAACIANYGPEITAENWKDIWDGTKFEVLHGSEPELAGKTLTVLKRLAEELQKHGDQSQLDEYLTNVETDCMDKLKDPTNRLSTQAAQIVASVSLAGVDVAKKLTTPALSAILAVTDTQIPTLTSICEILLIFLKSSLPNVTSTPLFEFKDRVFDVLAKALLSSPESESSLRILAIKGFSAAVNITEFLSQTDTELIVRYLDDVIVNDTNTKTLQAAVDALVLIAEKPGNAGIIQNITFPALLSELPASDSDKEAKTRILFLLSVLAKVSTSKTLIEVLQVRILSHMDTVTGSTALYPTLLLQTLLSALKEQESKDNFDTTSYLKSTFPRLFKTAFDASYSGSPAVMATPQVTEAAGRILTSITRHCTVQDQVLTSLFSLFFNGTTSDIFPSATLPEKQKFNVLDTPLPCMSLLTSCFAPLSRDLELPKLHDPFVLLRSVISTVSGTADPAIRRHYLRFAGLLTNKWINTAASPQAVAFVTDLLETATLDALESAAWIIKGWLLKNDSTAFKFVDTLVGMLPGANGLVAAKSFDILLGDDELFVKQNSVVIRQLYKQRLFVSVVPKLVQGYKDVDDKVPYVVALSNIVNSVPSSIVSPALESIMSLVVDSLSVSEARVKTAGIDTILATIGQTDIVASYLDELVPSLLDAAFSSPAVSIKALQCLGAFASTVDLPKIVPFKQRIINSLTPLLDHKKRDVRRACVDTRQAYFELGINK</sequence>
<comment type="function">
    <text evidence="5">Key component of the cytosolic iron-sulfur protein assembly (CIA) complex, a multiprotein complex that mediates the incorporation of iron-sulfur cluster into apoproteins specifically involved in DNA metabolism and genomic integrity. In the CIA complex, MMS19 acts as an adapter between early-acting CIA components and a subset of cellular target iron-sulfur proteins.</text>
</comment>
<name>A0A1D8NEV3_YARLL</name>
<feature type="domain" description="MMS19 C-terminal" evidence="6">
    <location>
        <begin position="530"/>
        <end position="935"/>
    </location>
</feature>